<dbReference type="EMBL" id="CP048996">
    <property type="protein sequence ID" value="QID82531.1"/>
    <property type="molecule type" value="Genomic_DNA"/>
</dbReference>
<comment type="subcellular location">
    <subcellularLocation>
        <location evidence="1">Mitochondrion</location>
    </subcellularLocation>
</comment>
<evidence type="ECO:0000259" key="10">
    <source>
        <dbReference type="SMART" id="SM00967"/>
    </source>
</evidence>
<dbReference type="GO" id="GO:0005739">
    <property type="term" value="C:mitochondrion"/>
    <property type="evidence" value="ECO:0007669"/>
    <property type="project" value="UniProtKB-SubCell"/>
</dbReference>
<dbReference type="OrthoDB" id="270651at2759"/>
<dbReference type="GO" id="GO:0003723">
    <property type="term" value="F:RNA binding"/>
    <property type="evidence" value="ECO:0007669"/>
    <property type="project" value="InterPro"/>
</dbReference>
<evidence type="ECO:0000256" key="8">
    <source>
        <dbReference type="ARBA" id="ARBA00023128"/>
    </source>
</evidence>
<evidence type="ECO:0000256" key="9">
    <source>
        <dbReference type="ARBA" id="ARBA00034881"/>
    </source>
</evidence>
<dbReference type="PANTHER" id="PTHR46103:SF1">
    <property type="entry name" value="RRNA METHYLTRANSFERASE 1, MITOCHONDRIAL"/>
    <property type="match status" value="1"/>
</dbReference>
<dbReference type="Gene3D" id="3.40.1280.10">
    <property type="match status" value="1"/>
</dbReference>
<dbReference type="CDD" id="cd18105">
    <property type="entry name" value="SpoU-like_MRM1"/>
    <property type="match status" value="1"/>
</dbReference>
<dbReference type="InterPro" id="IPR029064">
    <property type="entry name" value="Ribosomal_eL30-like_sf"/>
</dbReference>
<dbReference type="InterPro" id="IPR004441">
    <property type="entry name" value="rRNA_MeTrfase_TrmH"/>
</dbReference>
<dbReference type="AlphaFoldDB" id="A0A6C1E0I2"/>
<dbReference type="InterPro" id="IPR029026">
    <property type="entry name" value="tRNA_m1G_MTases_N"/>
</dbReference>
<dbReference type="Pfam" id="PF08032">
    <property type="entry name" value="SpoU_sub_bind"/>
    <property type="match status" value="1"/>
</dbReference>
<dbReference type="InterPro" id="IPR047261">
    <property type="entry name" value="MRM1_MeTrfase_dom"/>
</dbReference>
<dbReference type="InterPro" id="IPR047182">
    <property type="entry name" value="MRM1"/>
</dbReference>
<dbReference type="InterPro" id="IPR029028">
    <property type="entry name" value="Alpha/beta_knot_MTases"/>
</dbReference>
<keyword evidence="3" id="KW-0698">rRNA processing</keyword>
<protein>
    <recommendedName>
        <fullName evidence="9">rRNA methyltransferase 1, mitochondrial</fullName>
    </recommendedName>
</protein>
<keyword evidence="8" id="KW-0496">Mitochondrion</keyword>
<evidence type="ECO:0000313" key="12">
    <source>
        <dbReference type="Proteomes" id="UP000501346"/>
    </source>
</evidence>
<dbReference type="Gene3D" id="3.30.1330.30">
    <property type="match status" value="1"/>
</dbReference>
<comment type="similarity">
    <text evidence="2">Belongs to the class IV-like SAM-binding methyltransferase superfamily. RNA methyltransferase TrmH family.</text>
</comment>
<proteinExistence type="inferred from homology"/>
<evidence type="ECO:0000256" key="7">
    <source>
        <dbReference type="ARBA" id="ARBA00022946"/>
    </source>
</evidence>
<evidence type="ECO:0000256" key="1">
    <source>
        <dbReference type="ARBA" id="ARBA00004173"/>
    </source>
</evidence>
<sequence length="412" mass="46368">MTSLTNAVFKRYLAVTPSAHQALKTRIKKKSSSFDKFFPQQSNSRKKQWETLNEDKASWFKRKYAHVHAREQDRAADPYGKKKAHVEKLKEIKNQAKLNQKSHKSKFQNKDIALKLMNDNPIFEYVYGTNSVYAALLNPSRNCHSRLLYHGTIPSKILQTVDELKVTTELVDKHRLNLLTNYGVHNNIALETKPLQPVEIAYLGDMDTSSAALSIHELGFNNENIPHELPYGTKTDAKKFPLGLYLDEITDPHNIGAIIRSAYFLGVDFIVMSRRNCSPLTPVVSKTSSGALELLPIFYVDKPLEFFTKSQEMGGWTFITSHLANATSEKYTVGKTISMHDLNGLCNELPVVLVVGNENQGVRTNLKMRSDFFVEIPFGGIEKGNRAPEPIVDSLNVSVATALLIDNILTCK</sequence>
<evidence type="ECO:0000256" key="2">
    <source>
        <dbReference type="ARBA" id="ARBA00007228"/>
    </source>
</evidence>
<keyword evidence="4 11" id="KW-0489">Methyltransferase</keyword>
<keyword evidence="12" id="KW-1185">Reference proteome</keyword>
<dbReference type="InterPro" id="IPR013123">
    <property type="entry name" value="SpoU_subst-bd"/>
</dbReference>
<organism evidence="11 12">
    <name type="scientific">Saccharomyces pastorianus</name>
    <name type="common">Lager yeast</name>
    <name type="synonym">Saccharomyces cerevisiae x Saccharomyces eubayanus</name>
    <dbReference type="NCBI Taxonomy" id="27292"/>
    <lineage>
        <taxon>Eukaryota</taxon>
        <taxon>Fungi</taxon>
        <taxon>Dikarya</taxon>
        <taxon>Ascomycota</taxon>
        <taxon>Saccharomycotina</taxon>
        <taxon>Saccharomycetes</taxon>
        <taxon>Saccharomycetales</taxon>
        <taxon>Saccharomycetaceae</taxon>
        <taxon>Saccharomyces</taxon>
    </lineage>
</organism>
<dbReference type="InterPro" id="IPR001537">
    <property type="entry name" value="SpoU_MeTrfase"/>
</dbReference>
<dbReference type="GO" id="GO:0016435">
    <property type="term" value="F:rRNA (guanine) methyltransferase activity"/>
    <property type="evidence" value="ECO:0007669"/>
    <property type="project" value="TreeGrafter"/>
</dbReference>
<dbReference type="SMART" id="SM00967">
    <property type="entry name" value="SpoU_sub_bind"/>
    <property type="match status" value="1"/>
</dbReference>
<evidence type="ECO:0000256" key="4">
    <source>
        <dbReference type="ARBA" id="ARBA00022603"/>
    </source>
</evidence>
<name>A0A6C1E0I2_SACPS</name>
<evidence type="ECO:0000313" key="11">
    <source>
        <dbReference type="EMBL" id="QID82531.1"/>
    </source>
</evidence>
<dbReference type="PANTHER" id="PTHR46103">
    <property type="entry name" value="RRNA METHYLTRANSFERASE 1, MITOCHONDRIAL"/>
    <property type="match status" value="1"/>
</dbReference>
<gene>
    <name evidence="11" type="primary">MRM1_1</name>
    <name evidence="11" type="ORF">GRS66_004958</name>
</gene>
<evidence type="ECO:0000256" key="5">
    <source>
        <dbReference type="ARBA" id="ARBA00022679"/>
    </source>
</evidence>
<keyword evidence="6" id="KW-0949">S-adenosyl-L-methionine</keyword>
<evidence type="ECO:0000256" key="3">
    <source>
        <dbReference type="ARBA" id="ARBA00022552"/>
    </source>
</evidence>
<dbReference type="FunFam" id="3.40.1280.10:FF:000036">
    <property type="entry name" value="MRM1p Ribose methyltransferase"/>
    <property type="match status" value="1"/>
</dbReference>
<dbReference type="SUPFAM" id="SSF55315">
    <property type="entry name" value="L30e-like"/>
    <property type="match status" value="1"/>
</dbReference>
<feature type="domain" description="RNA 2-O ribose methyltransferase substrate binding" evidence="10">
    <location>
        <begin position="125"/>
        <end position="198"/>
    </location>
</feature>
<dbReference type="Proteomes" id="UP000501346">
    <property type="component" value="Chromosome ScXV-ScXI"/>
</dbReference>
<dbReference type="Pfam" id="PF00588">
    <property type="entry name" value="SpoU_methylase"/>
    <property type="match status" value="1"/>
</dbReference>
<evidence type="ECO:0000256" key="6">
    <source>
        <dbReference type="ARBA" id="ARBA00022691"/>
    </source>
</evidence>
<keyword evidence="5 11" id="KW-0808">Transferase</keyword>
<dbReference type="SUPFAM" id="SSF75217">
    <property type="entry name" value="alpha/beta knot"/>
    <property type="match status" value="1"/>
</dbReference>
<keyword evidence="7" id="KW-0809">Transit peptide</keyword>
<dbReference type="NCBIfam" id="TIGR00186">
    <property type="entry name" value="rRNA_methyl_3"/>
    <property type="match status" value="1"/>
</dbReference>
<reference evidence="11 12" key="1">
    <citation type="journal article" date="2019" name="BMC Genomics">
        <title>Chromosome level assembly and comparative genome analysis confirm lager-brewing yeasts originated from a single hybridization.</title>
        <authorList>
            <person name="Salazar A.N."/>
            <person name="Gorter de Vries A.R."/>
            <person name="van den Broek M."/>
            <person name="Brouwers N."/>
            <person name="de la Torre Cortes P."/>
            <person name="Kuijpers N.G.A."/>
            <person name="Daran J.G."/>
            <person name="Abeel T."/>
        </authorList>
    </citation>
    <scope>NUCLEOTIDE SEQUENCE [LARGE SCALE GENOMIC DNA]</scope>
    <source>
        <strain evidence="11 12">CBS 1483</strain>
    </source>
</reference>
<accession>A0A6C1E0I2</accession>